<dbReference type="GO" id="GO:0002504">
    <property type="term" value="P:antigen processing and presentation of peptide or polysaccharide antigen via MHC class II"/>
    <property type="evidence" value="ECO:0007669"/>
    <property type="project" value="UniProtKB-KW"/>
</dbReference>
<gene>
    <name evidence="12" type="ORF">N307_00838</name>
</gene>
<evidence type="ECO:0000256" key="2">
    <source>
        <dbReference type="ARBA" id="ARBA00022692"/>
    </source>
</evidence>
<keyword evidence="6" id="KW-0472">Membrane</keyword>
<evidence type="ECO:0000256" key="9">
    <source>
        <dbReference type="ARBA" id="ARBA00023182"/>
    </source>
</evidence>
<evidence type="ECO:0000313" key="12">
    <source>
        <dbReference type="EMBL" id="KFV64766.1"/>
    </source>
</evidence>
<feature type="chain" id="PRO_5001887287" evidence="10">
    <location>
        <begin position="24"/>
        <end position="117"/>
    </location>
</feature>
<evidence type="ECO:0000259" key="11">
    <source>
        <dbReference type="SMART" id="SM00921"/>
    </source>
</evidence>
<dbReference type="GO" id="GO:0002250">
    <property type="term" value="P:adaptive immune response"/>
    <property type="evidence" value="ECO:0007669"/>
    <property type="project" value="UniProtKB-KW"/>
</dbReference>
<dbReference type="Gene3D" id="3.10.320.10">
    <property type="entry name" value="Class II Histocompatibility Antigen, M Beta Chain, Chain B, domain 1"/>
    <property type="match status" value="1"/>
</dbReference>
<dbReference type="Proteomes" id="UP000053875">
    <property type="component" value="Unassembled WGS sequence"/>
</dbReference>
<dbReference type="SMART" id="SM00921">
    <property type="entry name" value="MHC_II_beta"/>
    <property type="match status" value="1"/>
</dbReference>
<keyword evidence="10" id="KW-0732">Signal</keyword>
<proteinExistence type="predicted"/>
<keyword evidence="4" id="KW-1133">Transmembrane helix</keyword>
<evidence type="ECO:0000256" key="4">
    <source>
        <dbReference type="ARBA" id="ARBA00022989"/>
    </source>
</evidence>
<evidence type="ECO:0000256" key="3">
    <source>
        <dbReference type="ARBA" id="ARBA00022859"/>
    </source>
</evidence>
<dbReference type="FunFam" id="3.10.320.10:FF:000001">
    <property type="entry name" value="HLA class II histocompatibility antigen, DRB1-1 beta chain"/>
    <property type="match status" value="1"/>
</dbReference>
<organism evidence="12 13">
    <name type="scientific">Dryobates pubescens</name>
    <name type="common">Downy woodpecker</name>
    <name type="synonym">Picoides pubescens</name>
    <dbReference type="NCBI Taxonomy" id="118200"/>
    <lineage>
        <taxon>Eukaryota</taxon>
        <taxon>Metazoa</taxon>
        <taxon>Chordata</taxon>
        <taxon>Craniata</taxon>
        <taxon>Vertebrata</taxon>
        <taxon>Euteleostomi</taxon>
        <taxon>Archelosauria</taxon>
        <taxon>Archosauria</taxon>
        <taxon>Dinosauria</taxon>
        <taxon>Saurischia</taxon>
        <taxon>Theropoda</taxon>
        <taxon>Coelurosauria</taxon>
        <taxon>Aves</taxon>
        <taxon>Neognathae</taxon>
        <taxon>Neoaves</taxon>
        <taxon>Telluraves</taxon>
        <taxon>Coraciimorphae</taxon>
        <taxon>Piciformes</taxon>
        <taxon>Picidae</taxon>
        <taxon>Dryobates</taxon>
    </lineage>
</organism>
<evidence type="ECO:0000256" key="10">
    <source>
        <dbReference type="SAM" id="SignalP"/>
    </source>
</evidence>
<dbReference type="SUPFAM" id="SSF54452">
    <property type="entry name" value="MHC antigen-recognition domain"/>
    <property type="match status" value="1"/>
</dbReference>
<keyword evidence="13" id="KW-1185">Reference proteome</keyword>
<dbReference type="InterPro" id="IPR050160">
    <property type="entry name" value="MHC/Immunoglobulin"/>
</dbReference>
<feature type="signal peptide" evidence="10">
    <location>
        <begin position="1"/>
        <end position="23"/>
    </location>
</feature>
<evidence type="ECO:0000256" key="7">
    <source>
        <dbReference type="ARBA" id="ARBA00023157"/>
    </source>
</evidence>
<dbReference type="AlphaFoldDB" id="A0A093IDG3"/>
<dbReference type="InterPro" id="IPR011162">
    <property type="entry name" value="MHC_I/II-like_Ag-recog"/>
</dbReference>
<evidence type="ECO:0000313" key="13">
    <source>
        <dbReference type="Proteomes" id="UP000053875"/>
    </source>
</evidence>
<dbReference type="STRING" id="118200.A0A093IDG3"/>
<dbReference type="EMBL" id="KL215463">
    <property type="protein sequence ID" value="KFV64766.1"/>
    <property type="molecule type" value="Genomic_DNA"/>
</dbReference>
<keyword evidence="3" id="KW-0391">Immunity</keyword>
<protein>
    <submittedName>
        <fullName evidence="12">HLA class II histocompatibility antigen, DRB1-4 beta chain</fullName>
    </submittedName>
</protein>
<evidence type="ECO:0000256" key="8">
    <source>
        <dbReference type="ARBA" id="ARBA00023180"/>
    </source>
</evidence>
<keyword evidence="8" id="KW-0325">Glycoprotein</keyword>
<evidence type="ECO:0000256" key="5">
    <source>
        <dbReference type="ARBA" id="ARBA00023130"/>
    </source>
</evidence>
<feature type="non-terminal residue" evidence="12">
    <location>
        <position position="1"/>
    </location>
</feature>
<dbReference type="Pfam" id="PF00969">
    <property type="entry name" value="MHC_II_beta"/>
    <property type="match status" value="1"/>
</dbReference>
<evidence type="ECO:0000256" key="6">
    <source>
        <dbReference type="ARBA" id="ARBA00023136"/>
    </source>
</evidence>
<dbReference type="PANTHER" id="PTHR19944:SF99">
    <property type="entry name" value="HLA CLASS II HISTOCOMPATIBILITY ANTIGEN, DRB1 BETA CHAIN"/>
    <property type="match status" value="1"/>
</dbReference>
<evidence type="ECO:0000256" key="1">
    <source>
        <dbReference type="ARBA" id="ARBA00004479"/>
    </source>
</evidence>
<keyword evidence="2" id="KW-0812">Transmembrane</keyword>
<accession>A0A093IDG3</accession>
<sequence length="117" mass="13367">GRVLGAVAMLVALVVLRAQPGCGEKTTGFFQEVSEHKCQFFNGSERVRFINRFIYNGQQYLHFDSDLGLAVADLPMGEATAEHWNSQSDILEYLQGSVERFCRHNYEVHKPFTVERR</sequence>
<dbReference type="GO" id="GO:0042613">
    <property type="term" value="C:MHC class II protein complex"/>
    <property type="evidence" value="ECO:0007669"/>
    <property type="project" value="UniProtKB-KW"/>
</dbReference>
<reference evidence="12 13" key="1">
    <citation type="submission" date="2014-04" db="EMBL/GenBank/DDBJ databases">
        <title>Genome evolution of avian class.</title>
        <authorList>
            <person name="Zhang G."/>
            <person name="Li C."/>
        </authorList>
    </citation>
    <scope>NUCLEOTIDE SEQUENCE [LARGE SCALE GENOMIC DNA]</scope>
    <source>
        <strain evidence="12">BGI_N307</strain>
    </source>
</reference>
<feature type="non-terminal residue" evidence="12">
    <location>
        <position position="117"/>
    </location>
</feature>
<dbReference type="InterPro" id="IPR014745">
    <property type="entry name" value="MHC_II_a/b_N"/>
</dbReference>
<comment type="subcellular location">
    <subcellularLocation>
        <location evidence="1">Membrane</location>
        <topology evidence="1">Single-pass type I membrane protein</topology>
    </subcellularLocation>
</comment>
<keyword evidence="5" id="KW-1064">Adaptive immunity</keyword>
<dbReference type="PANTHER" id="PTHR19944">
    <property type="entry name" value="MHC CLASS II-RELATED"/>
    <property type="match status" value="1"/>
</dbReference>
<keyword evidence="7" id="KW-1015">Disulfide bond</keyword>
<keyword evidence="9" id="KW-0491">MHC II</keyword>
<dbReference type="InterPro" id="IPR000353">
    <property type="entry name" value="MHC_II_b_N"/>
</dbReference>
<feature type="domain" description="MHC class II beta chain N-terminal" evidence="11">
    <location>
        <begin position="36"/>
        <end position="110"/>
    </location>
</feature>
<name>A0A093IDG3_DRYPU</name>